<dbReference type="GO" id="GO:0005886">
    <property type="term" value="C:plasma membrane"/>
    <property type="evidence" value="ECO:0007669"/>
    <property type="project" value="TreeGrafter"/>
</dbReference>
<dbReference type="GeneID" id="111364313"/>
<feature type="non-terminal residue" evidence="14">
    <location>
        <position position="109"/>
    </location>
</feature>
<dbReference type="GO" id="GO:0004016">
    <property type="term" value="F:adenylate cyclase activity"/>
    <property type="evidence" value="ECO:0007669"/>
    <property type="project" value="UniProtKB-EC"/>
</dbReference>
<dbReference type="GO" id="GO:0007189">
    <property type="term" value="P:adenylate cyclase-activating G protein-coupled receptor signaling pathway"/>
    <property type="evidence" value="ECO:0007669"/>
    <property type="project" value="TreeGrafter"/>
</dbReference>
<dbReference type="SUPFAM" id="SSF55073">
    <property type="entry name" value="Nucleotide cyclase"/>
    <property type="match status" value="1"/>
</dbReference>
<dbReference type="AlphaFoldDB" id="A0A9J7J066"/>
<keyword evidence="9" id="KW-1133">Transmembrane helix</keyword>
<comment type="subcellular location">
    <subcellularLocation>
        <location evidence="2">Membrane</location>
        <topology evidence="2">Multi-pass membrane protein</topology>
    </subcellularLocation>
</comment>
<keyword evidence="4" id="KW-0812">Transmembrane</keyword>
<proteinExistence type="predicted"/>
<dbReference type="GO" id="GO:0035556">
    <property type="term" value="P:intracellular signal transduction"/>
    <property type="evidence" value="ECO:0007669"/>
    <property type="project" value="InterPro"/>
</dbReference>
<dbReference type="PROSITE" id="PS50125">
    <property type="entry name" value="GUANYLATE_CYCLASE_2"/>
    <property type="match status" value="1"/>
</dbReference>
<comment type="catalytic activity">
    <reaction evidence="1">
        <text>ATP = 3',5'-cyclic AMP + diphosphate</text>
        <dbReference type="Rhea" id="RHEA:15389"/>
        <dbReference type="ChEBI" id="CHEBI:30616"/>
        <dbReference type="ChEBI" id="CHEBI:33019"/>
        <dbReference type="ChEBI" id="CHEBI:58165"/>
        <dbReference type="EC" id="4.6.1.1"/>
    </reaction>
</comment>
<organism evidence="13 14">
    <name type="scientific">Spodoptera litura</name>
    <name type="common">Asian cotton leafworm</name>
    <dbReference type="NCBI Taxonomy" id="69820"/>
    <lineage>
        <taxon>Eukaryota</taxon>
        <taxon>Metazoa</taxon>
        <taxon>Ecdysozoa</taxon>
        <taxon>Arthropoda</taxon>
        <taxon>Hexapoda</taxon>
        <taxon>Insecta</taxon>
        <taxon>Pterygota</taxon>
        <taxon>Neoptera</taxon>
        <taxon>Endopterygota</taxon>
        <taxon>Lepidoptera</taxon>
        <taxon>Glossata</taxon>
        <taxon>Ditrysia</taxon>
        <taxon>Noctuoidea</taxon>
        <taxon>Noctuidae</taxon>
        <taxon>Amphipyrinae</taxon>
        <taxon>Spodoptera</taxon>
    </lineage>
</organism>
<name>A0A9J7J066_SPOLT</name>
<evidence type="ECO:0000256" key="10">
    <source>
        <dbReference type="ARBA" id="ARBA00023136"/>
    </source>
</evidence>
<evidence type="ECO:0000313" key="13">
    <source>
        <dbReference type="Proteomes" id="UP000301870"/>
    </source>
</evidence>
<protein>
    <recommendedName>
        <fullName evidence="3">adenylate cyclase</fullName>
        <ecNumber evidence="3">4.6.1.1</ecNumber>
    </recommendedName>
</protein>
<dbReference type="RefSeq" id="XP_022836929.1">
    <property type="nucleotide sequence ID" value="XM_022981161.1"/>
</dbReference>
<keyword evidence="6" id="KW-0547">Nucleotide-binding</keyword>
<evidence type="ECO:0000256" key="7">
    <source>
        <dbReference type="ARBA" id="ARBA00022840"/>
    </source>
</evidence>
<dbReference type="GO" id="GO:0005524">
    <property type="term" value="F:ATP binding"/>
    <property type="evidence" value="ECO:0007669"/>
    <property type="project" value="UniProtKB-KW"/>
</dbReference>
<dbReference type="Proteomes" id="UP000301870">
    <property type="component" value="Unplaced"/>
</dbReference>
<dbReference type="EC" id="4.6.1.1" evidence="3"/>
<sequence length="109" mass="12875">MEDTQKTNRHLLKHILPDHVVVHFLSRDWCPDELYSQWRDEVGVMFAGIPNFDEFYSEEKAVECMRVLNEIIFDFDKLLMQQRFKSIEKIKTIAATYMAASGLNPNHNK</sequence>
<evidence type="ECO:0000256" key="11">
    <source>
        <dbReference type="ARBA" id="ARBA00023239"/>
    </source>
</evidence>
<evidence type="ECO:0000259" key="12">
    <source>
        <dbReference type="PROSITE" id="PS50125"/>
    </source>
</evidence>
<dbReference type="PANTHER" id="PTHR45627:SF1">
    <property type="entry name" value="ADENYLATE CYCLASE TYPE 8"/>
    <property type="match status" value="1"/>
</dbReference>
<dbReference type="Gene3D" id="3.30.70.1230">
    <property type="entry name" value="Nucleotide cyclase"/>
    <property type="match status" value="1"/>
</dbReference>
<dbReference type="GO" id="GO:0046872">
    <property type="term" value="F:metal ion binding"/>
    <property type="evidence" value="ECO:0007669"/>
    <property type="project" value="UniProtKB-KW"/>
</dbReference>
<evidence type="ECO:0000256" key="1">
    <source>
        <dbReference type="ARBA" id="ARBA00001593"/>
    </source>
</evidence>
<evidence type="ECO:0000256" key="3">
    <source>
        <dbReference type="ARBA" id="ARBA00012201"/>
    </source>
</evidence>
<dbReference type="GO" id="GO:0006171">
    <property type="term" value="P:cAMP biosynthetic process"/>
    <property type="evidence" value="ECO:0007669"/>
    <property type="project" value="TreeGrafter"/>
</dbReference>
<dbReference type="InterPro" id="IPR029787">
    <property type="entry name" value="Nucleotide_cyclase"/>
</dbReference>
<dbReference type="OrthoDB" id="60033at2759"/>
<keyword evidence="5" id="KW-0479">Metal-binding</keyword>
<reference evidence="14" key="1">
    <citation type="submission" date="2025-08" db="UniProtKB">
        <authorList>
            <consortium name="RefSeq"/>
        </authorList>
    </citation>
    <scope>IDENTIFICATION</scope>
    <source>
        <strain evidence="14">Ishihara</strain>
        <tissue evidence="14">Whole body</tissue>
    </source>
</reference>
<dbReference type="InterPro" id="IPR001054">
    <property type="entry name" value="A/G_cyclase"/>
</dbReference>
<keyword evidence="8" id="KW-0460">Magnesium</keyword>
<feature type="domain" description="Guanylate cyclase" evidence="12">
    <location>
        <begin position="43"/>
        <end position="109"/>
    </location>
</feature>
<keyword evidence="7" id="KW-0067">ATP-binding</keyword>
<keyword evidence="13" id="KW-1185">Reference proteome</keyword>
<evidence type="ECO:0000256" key="6">
    <source>
        <dbReference type="ARBA" id="ARBA00022741"/>
    </source>
</evidence>
<dbReference type="KEGG" id="sliu:111364313"/>
<evidence type="ECO:0000313" key="14">
    <source>
        <dbReference type="RefSeq" id="XP_022836929.1"/>
    </source>
</evidence>
<dbReference type="Pfam" id="PF00211">
    <property type="entry name" value="Guanylate_cyc"/>
    <property type="match status" value="1"/>
</dbReference>
<gene>
    <name evidence="14" type="primary">LOC111364313</name>
</gene>
<keyword evidence="10" id="KW-0472">Membrane</keyword>
<evidence type="ECO:0000256" key="4">
    <source>
        <dbReference type="ARBA" id="ARBA00022692"/>
    </source>
</evidence>
<evidence type="ECO:0000256" key="8">
    <source>
        <dbReference type="ARBA" id="ARBA00022842"/>
    </source>
</evidence>
<evidence type="ECO:0000256" key="9">
    <source>
        <dbReference type="ARBA" id="ARBA00022989"/>
    </source>
</evidence>
<dbReference type="PANTHER" id="PTHR45627">
    <property type="entry name" value="ADENYLATE CYCLASE TYPE 1"/>
    <property type="match status" value="1"/>
</dbReference>
<evidence type="ECO:0000256" key="5">
    <source>
        <dbReference type="ARBA" id="ARBA00022723"/>
    </source>
</evidence>
<accession>A0A9J7J066</accession>
<evidence type="ECO:0000256" key="2">
    <source>
        <dbReference type="ARBA" id="ARBA00004141"/>
    </source>
</evidence>
<keyword evidence="11" id="KW-0456">Lyase</keyword>